<evidence type="ECO:0000256" key="22">
    <source>
        <dbReference type="SAM" id="SignalP"/>
    </source>
</evidence>
<keyword evidence="14" id="KW-0325">Glycoprotein</keyword>
<proteinExistence type="inferred from homology"/>
<dbReference type="STRING" id="264951.A0A443HPN0"/>
<evidence type="ECO:0000256" key="11">
    <source>
        <dbReference type="ARBA" id="ARBA00022729"/>
    </source>
</evidence>
<keyword evidence="13" id="KW-0472">Membrane</keyword>
<comment type="similarity">
    <text evidence="4">Belongs to the glycosyl hydrolase 17 family.</text>
</comment>
<comment type="caution">
    <text evidence="23">The sequence shown here is derived from an EMBL/GenBank/DDBJ whole genome shotgun (WGS) entry which is preliminary data.</text>
</comment>
<dbReference type="RefSeq" id="XP_028483375.1">
    <property type="nucleotide sequence ID" value="XM_028627504.1"/>
</dbReference>
<dbReference type="PANTHER" id="PTHR16631:SF13">
    <property type="entry name" value="GLUCAN ENDO-1,3-BETA-GLUCOSIDASE EGLC-RELATED"/>
    <property type="match status" value="1"/>
</dbReference>
<keyword evidence="11 22" id="KW-0732">Signal</keyword>
<dbReference type="EC" id="3.2.1.39" evidence="5"/>
<keyword evidence="7" id="KW-1003">Cell membrane</keyword>
<dbReference type="GO" id="GO:0000272">
    <property type="term" value="P:polysaccharide catabolic process"/>
    <property type="evidence" value="ECO:0007669"/>
    <property type="project" value="UniProtKB-KW"/>
</dbReference>
<evidence type="ECO:0000256" key="3">
    <source>
        <dbReference type="ARBA" id="ARBA00004609"/>
    </source>
</evidence>
<evidence type="ECO:0000256" key="18">
    <source>
        <dbReference type="ARBA" id="ARBA00023326"/>
    </source>
</evidence>
<dbReference type="InterPro" id="IPR050732">
    <property type="entry name" value="Beta-glucan_modifiers"/>
</dbReference>
<dbReference type="GO" id="GO:0071555">
    <property type="term" value="P:cell wall organization"/>
    <property type="evidence" value="ECO:0007669"/>
    <property type="project" value="UniProtKB-KW"/>
</dbReference>
<evidence type="ECO:0000256" key="1">
    <source>
        <dbReference type="ARBA" id="ARBA00000382"/>
    </source>
</evidence>
<evidence type="ECO:0000313" key="23">
    <source>
        <dbReference type="EMBL" id="RWQ93730.1"/>
    </source>
</evidence>
<dbReference type="GeneID" id="39596781"/>
<dbReference type="SUPFAM" id="SSF51445">
    <property type="entry name" value="(Trans)glycosidases"/>
    <property type="match status" value="1"/>
</dbReference>
<evidence type="ECO:0000256" key="16">
    <source>
        <dbReference type="ARBA" id="ARBA00023288"/>
    </source>
</evidence>
<reference evidence="23 24" key="1">
    <citation type="journal article" date="2018" name="Front. Microbiol.">
        <title>Genomic and genetic insights into a cosmopolitan fungus, Paecilomyces variotii (Eurotiales).</title>
        <authorList>
            <person name="Urquhart A.S."/>
            <person name="Mondo S.J."/>
            <person name="Makela M.R."/>
            <person name="Hane J.K."/>
            <person name="Wiebenga A."/>
            <person name="He G."/>
            <person name="Mihaltcheva S."/>
            <person name="Pangilinan J."/>
            <person name="Lipzen A."/>
            <person name="Barry K."/>
            <person name="de Vries R.P."/>
            <person name="Grigoriev I.V."/>
            <person name="Idnurm A."/>
        </authorList>
    </citation>
    <scope>NUCLEOTIDE SEQUENCE [LARGE SCALE GENOMIC DNA]</scope>
    <source>
        <strain evidence="23 24">CBS 101075</strain>
    </source>
</reference>
<comment type="subcellular location">
    <subcellularLocation>
        <location evidence="3">Cell membrane</location>
        <topology evidence="3">Lipid-anchor</topology>
        <topology evidence="3">GPI-anchor</topology>
    </subcellularLocation>
    <subcellularLocation>
        <location evidence="2">Secreted</location>
        <location evidence="2">Cell wall</location>
    </subcellularLocation>
</comment>
<keyword evidence="10" id="KW-0336">GPI-anchor</keyword>
<keyword evidence="8" id="KW-0134">Cell wall</keyword>
<feature type="signal peptide" evidence="22">
    <location>
        <begin position="1"/>
        <end position="18"/>
    </location>
</feature>
<dbReference type="GO" id="GO:0005576">
    <property type="term" value="C:extracellular region"/>
    <property type="evidence" value="ECO:0007669"/>
    <property type="project" value="TreeGrafter"/>
</dbReference>
<dbReference type="Gene3D" id="3.20.20.80">
    <property type="entry name" value="Glycosidases"/>
    <property type="match status" value="1"/>
</dbReference>
<evidence type="ECO:0000256" key="14">
    <source>
        <dbReference type="ARBA" id="ARBA00023180"/>
    </source>
</evidence>
<sequence>MHYSQLLAFALSLATTNAAYQGFNYGATNPDGSYRQQSDFQQQFETAKNLVGTSGFTSARLYTTIQGGTTSDVTSAIPAAIQENTSLLLGLWASAGQDIFNNEVTALKNAINTYGDSFTKLVVGISVGSEDLYRNSPTGIQAKAGIGANPDTIVSYIKQVREAIAGTALSSAKIGHVDTWTAWANTSNVAVSEAADWIGVDAYPYFQNTEANSINDANGLFNDAIAQVENGASGKEIWITETGWPVSGPTENEAVANTANAKTYWDQVGCPRFGKTNIWWYTLQDAPTSPSFGIVGQQLSTTPLFDLSCGNTTSTSTKNASAASSSAVATATGVSHNASATGAAAGAAASSAAAAIPAAAAGASSAAAPAAEPCETEGAGSGASPAAGAAGAAAGAAAGSNSTGAYIASPSGVRPAAGAGQGSNGTYTIVAKPTLSSSSTAGAAAAQFTNGAAANSGSMIAAIGAIFAVVQAL</sequence>
<dbReference type="GO" id="GO:0042973">
    <property type="term" value="F:glucan endo-1,3-beta-D-glucosidase activity"/>
    <property type="evidence" value="ECO:0007669"/>
    <property type="project" value="UniProtKB-EC"/>
</dbReference>
<accession>A0A443HPN0</accession>
<dbReference type="EMBL" id="RCNU01000009">
    <property type="protein sequence ID" value="RWQ93730.1"/>
    <property type="molecule type" value="Genomic_DNA"/>
</dbReference>
<keyword evidence="24" id="KW-1185">Reference proteome</keyword>
<evidence type="ECO:0000256" key="12">
    <source>
        <dbReference type="ARBA" id="ARBA00022801"/>
    </source>
</evidence>
<keyword evidence="9" id="KW-0964">Secreted</keyword>
<feature type="chain" id="PRO_5019556489" description="Probable glucan endo-1,3-beta-glucosidase eglC" evidence="22">
    <location>
        <begin position="19"/>
        <end position="473"/>
    </location>
</feature>
<comment type="function">
    <text evidence="19">Glucanases play a role in cell expansion during growth, in cell-cell fusion during mating, and in spore release during sporulation. This enzyme may be involved in beta-glucan degradation and also function biosynthetically as a transglycosylase.</text>
</comment>
<keyword evidence="18" id="KW-0624">Polysaccharide degradation</keyword>
<evidence type="ECO:0000256" key="7">
    <source>
        <dbReference type="ARBA" id="ARBA00022475"/>
    </source>
</evidence>
<name>A0A443HPN0_BYSSP</name>
<evidence type="ECO:0000256" key="20">
    <source>
        <dbReference type="ARBA" id="ARBA00032134"/>
    </source>
</evidence>
<evidence type="ECO:0000256" key="17">
    <source>
        <dbReference type="ARBA" id="ARBA00023316"/>
    </source>
</evidence>
<evidence type="ECO:0000313" key="24">
    <source>
        <dbReference type="Proteomes" id="UP000283841"/>
    </source>
</evidence>
<comment type="catalytic activity">
    <reaction evidence="1">
        <text>Hydrolysis of (1-&gt;3)-beta-D-glucosidic linkages in (1-&gt;3)-beta-D-glucans.</text>
        <dbReference type="EC" id="3.2.1.39"/>
    </reaction>
</comment>
<dbReference type="FunFam" id="3.20.20.80:FF:000233">
    <property type="entry name" value="Probable glucan endo-1,3-beta-glucosidase eglC"/>
    <property type="match status" value="1"/>
</dbReference>
<evidence type="ECO:0000256" key="9">
    <source>
        <dbReference type="ARBA" id="ARBA00022525"/>
    </source>
</evidence>
<dbReference type="PANTHER" id="PTHR16631">
    <property type="entry name" value="GLUCAN 1,3-BETA-GLUCOSIDASE"/>
    <property type="match status" value="1"/>
</dbReference>
<organism evidence="23 24">
    <name type="scientific">Byssochlamys spectabilis</name>
    <name type="common">Paecilomyces variotii</name>
    <dbReference type="NCBI Taxonomy" id="264951"/>
    <lineage>
        <taxon>Eukaryota</taxon>
        <taxon>Fungi</taxon>
        <taxon>Dikarya</taxon>
        <taxon>Ascomycota</taxon>
        <taxon>Pezizomycotina</taxon>
        <taxon>Eurotiomycetes</taxon>
        <taxon>Eurotiomycetidae</taxon>
        <taxon>Eurotiales</taxon>
        <taxon>Thermoascaceae</taxon>
        <taxon>Paecilomyces</taxon>
    </lineage>
</organism>
<keyword evidence="12 23" id="KW-0378">Hydrolase</keyword>
<evidence type="ECO:0000256" key="15">
    <source>
        <dbReference type="ARBA" id="ARBA00023277"/>
    </source>
</evidence>
<protein>
    <recommendedName>
        <fullName evidence="6">Probable glucan endo-1,3-beta-glucosidase eglC</fullName>
        <ecNumber evidence="5">3.2.1.39</ecNumber>
    </recommendedName>
    <alternativeName>
        <fullName evidence="20">Endo-1,3-beta-glucanase eglC</fullName>
    </alternativeName>
    <alternativeName>
        <fullName evidence="21">Laminarinase eglC</fullName>
    </alternativeName>
</protein>
<dbReference type="AlphaFoldDB" id="A0A443HPN0"/>
<evidence type="ECO:0000256" key="6">
    <source>
        <dbReference type="ARBA" id="ARBA00019762"/>
    </source>
</evidence>
<keyword evidence="15" id="KW-0119">Carbohydrate metabolism</keyword>
<dbReference type="Proteomes" id="UP000283841">
    <property type="component" value="Unassembled WGS sequence"/>
</dbReference>
<gene>
    <name evidence="23" type="ORF">C8Q69DRAFT_333640</name>
</gene>
<evidence type="ECO:0000256" key="21">
    <source>
        <dbReference type="ARBA" id="ARBA00032906"/>
    </source>
</evidence>
<keyword evidence="16" id="KW-0449">Lipoprotein</keyword>
<dbReference type="GO" id="GO:0098552">
    <property type="term" value="C:side of membrane"/>
    <property type="evidence" value="ECO:0007669"/>
    <property type="project" value="UniProtKB-KW"/>
</dbReference>
<keyword evidence="17" id="KW-0961">Cell wall biogenesis/degradation</keyword>
<evidence type="ECO:0000256" key="5">
    <source>
        <dbReference type="ARBA" id="ARBA00012780"/>
    </source>
</evidence>
<evidence type="ECO:0000256" key="13">
    <source>
        <dbReference type="ARBA" id="ARBA00023136"/>
    </source>
</evidence>
<evidence type="ECO:0000256" key="2">
    <source>
        <dbReference type="ARBA" id="ARBA00004191"/>
    </source>
</evidence>
<evidence type="ECO:0000256" key="8">
    <source>
        <dbReference type="ARBA" id="ARBA00022512"/>
    </source>
</evidence>
<dbReference type="GO" id="GO:0009986">
    <property type="term" value="C:cell surface"/>
    <property type="evidence" value="ECO:0007669"/>
    <property type="project" value="TreeGrafter"/>
</dbReference>
<evidence type="ECO:0000256" key="4">
    <source>
        <dbReference type="ARBA" id="ARBA00008773"/>
    </source>
</evidence>
<dbReference type="GO" id="GO:0009277">
    <property type="term" value="C:fungal-type cell wall"/>
    <property type="evidence" value="ECO:0007669"/>
    <property type="project" value="TreeGrafter"/>
</dbReference>
<dbReference type="VEuPathDB" id="FungiDB:C8Q69DRAFT_333640"/>
<evidence type="ECO:0000256" key="10">
    <source>
        <dbReference type="ARBA" id="ARBA00022622"/>
    </source>
</evidence>
<dbReference type="GO" id="GO:0005886">
    <property type="term" value="C:plasma membrane"/>
    <property type="evidence" value="ECO:0007669"/>
    <property type="project" value="UniProtKB-SubCell"/>
</dbReference>
<dbReference type="InterPro" id="IPR017853">
    <property type="entry name" value="GH"/>
</dbReference>
<evidence type="ECO:0000256" key="19">
    <source>
        <dbReference type="ARBA" id="ARBA00025152"/>
    </source>
</evidence>